<sequence>MGGIPSRRDGCSQKELRIRQHNFKAVVSGSVSKVECSGNDRAKCEDYPDISNVLTTEPTECISVPFAEDRLISFPSSRLLLKFLWVHQEDNTLLGDNDKRNTHSDEELLTAADLNVSEDEILRGRMKAQEERIWTRARGTRRAKCHSAFFATETTVTWEQGDFPRPCLPCSHRLWLKIKVVWVHKRRETRTERPDEKESERAGTQGVGRWEIDGLVVQGELKGSQQFPELTQSLKGVVNLPLILVAPSLLNMVQLLLGKPRCKAAQLNN</sequence>
<organism evidence="1 2">
    <name type="scientific">Liparis tanakae</name>
    <name type="common">Tanaka's snailfish</name>
    <dbReference type="NCBI Taxonomy" id="230148"/>
    <lineage>
        <taxon>Eukaryota</taxon>
        <taxon>Metazoa</taxon>
        <taxon>Chordata</taxon>
        <taxon>Craniata</taxon>
        <taxon>Vertebrata</taxon>
        <taxon>Euteleostomi</taxon>
        <taxon>Actinopterygii</taxon>
        <taxon>Neopterygii</taxon>
        <taxon>Teleostei</taxon>
        <taxon>Neoteleostei</taxon>
        <taxon>Acanthomorphata</taxon>
        <taxon>Eupercaria</taxon>
        <taxon>Perciformes</taxon>
        <taxon>Cottioidei</taxon>
        <taxon>Cottales</taxon>
        <taxon>Liparidae</taxon>
        <taxon>Liparis</taxon>
    </lineage>
</organism>
<reference evidence="1 2" key="1">
    <citation type="submission" date="2019-03" db="EMBL/GenBank/DDBJ databases">
        <title>First draft genome of Liparis tanakae, snailfish: a comprehensive survey of snailfish specific genes.</title>
        <authorList>
            <person name="Kim W."/>
            <person name="Song I."/>
            <person name="Jeong J.-H."/>
            <person name="Kim D."/>
            <person name="Kim S."/>
            <person name="Ryu S."/>
            <person name="Song J.Y."/>
            <person name="Lee S.K."/>
        </authorList>
    </citation>
    <scope>NUCLEOTIDE SEQUENCE [LARGE SCALE GENOMIC DNA]</scope>
    <source>
        <tissue evidence="1">Muscle</tissue>
    </source>
</reference>
<protein>
    <submittedName>
        <fullName evidence="1">Uncharacterized protein</fullName>
    </submittedName>
</protein>
<dbReference type="EMBL" id="SRLO01000177">
    <property type="protein sequence ID" value="TNN69281.1"/>
    <property type="molecule type" value="Genomic_DNA"/>
</dbReference>
<accession>A0A4Z2HUQ4</accession>
<evidence type="ECO:0000313" key="1">
    <source>
        <dbReference type="EMBL" id="TNN69281.1"/>
    </source>
</evidence>
<gene>
    <name evidence="1" type="ORF">EYF80_020432</name>
</gene>
<dbReference type="Proteomes" id="UP000314294">
    <property type="component" value="Unassembled WGS sequence"/>
</dbReference>
<name>A0A4Z2HUQ4_9TELE</name>
<keyword evidence="2" id="KW-1185">Reference proteome</keyword>
<proteinExistence type="predicted"/>
<dbReference type="AlphaFoldDB" id="A0A4Z2HUQ4"/>
<evidence type="ECO:0000313" key="2">
    <source>
        <dbReference type="Proteomes" id="UP000314294"/>
    </source>
</evidence>
<comment type="caution">
    <text evidence="1">The sequence shown here is derived from an EMBL/GenBank/DDBJ whole genome shotgun (WGS) entry which is preliminary data.</text>
</comment>